<dbReference type="InterPro" id="IPR013154">
    <property type="entry name" value="ADH-like_N"/>
</dbReference>
<dbReference type="InterPro" id="IPR002364">
    <property type="entry name" value="Quin_OxRdtase/zeta-crystal_CS"/>
</dbReference>
<dbReference type="Pfam" id="PF08240">
    <property type="entry name" value="ADH_N"/>
    <property type="match status" value="1"/>
</dbReference>
<name>X0ZIL1_9ZZZZ</name>
<comment type="caution">
    <text evidence="2">The sequence shown here is derived from an EMBL/GenBank/DDBJ whole genome shotgun (WGS) entry which is preliminary data.</text>
</comment>
<dbReference type="CDD" id="cd08267">
    <property type="entry name" value="MDR1"/>
    <property type="match status" value="1"/>
</dbReference>
<sequence length="319" mass="34815">MKAAVITKYGPPEVLQVKEVEKPTPKDNEVLIRVYATTATLYDCWGRAATGPPGFGLLIKLSSGRKPKKPILGTELAGEIESVGKDVNLFKKGDQVFGFTGMNLGANAEYVCMPEDGAVAIKPANMTYEEAAAIPYGGLTALYFLRKGNIQSGQKVLIFGASGGVGTFGVQLAKYYGAEVDGVCSTPKIELVRSLGAQKVFDYTKEDFTKSGEKYDIIFDTIGKSPFSASKRMLTEEGFYVFTTFGLGRALRVFSSKKAISGLLEERAEDLIYLKELIEAGKLKAVIDKRYPFEQISEAHRYIETGQKKGQVVLTLDHI</sequence>
<organism evidence="2">
    <name type="scientific">marine sediment metagenome</name>
    <dbReference type="NCBI Taxonomy" id="412755"/>
    <lineage>
        <taxon>unclassified sequences</taxon>
        <taxon>metagenomes</taxon>
        <taxon>ecological metagenomes</taxon>
    </lineage>
</organism>
<dbReference type="InterPro" id="IPR011032">
    <property type="entry name" value="GroES-like_sf"/>
</dbReference>
<evidence type="ECO:0000259" key="1">
    <source>
        <dbReference type="SMART" id="SM00829"/>
    </source>
</evidence>
<dbReference type="AlphaFoldDB" id="X0ZIL1"/>
<gene>
    <name evidence="2" type="ORF">S01H4_15410</name>
</gene>
<reference evidence="2" key="1">
    <citation type="journal article" date="2014" name="Front. Microbiol.">
        <title>High frequency of phylogenetically diverse reductive dehalogenase-homologous genes in deep subseafloor sedimentary metagenomes.</title>
        <authorList>
            <person name="Kawai M."/>
            <person name="Futagami T."/>
            <person name="Toyoda A."/>
            <person name="Takaki Y."/>
            <person name="Nishi S."/>
            <person name="Hori S."/>
            <person name="Arai W."/>
            <person name="Tsubouchi T."/>
            <person name="Morono Y."/>
            <person name="Uchiyama I."/>
            <person name="Ito T."/>
            <person name="Fujiyama A."/>
            <person name="Inagaki F."/>
            <person name="Takami H."/>
        </authorList>
    </citation>
    <scope>NUCLEOTIDE SEQUENCE</scope>
    <source>
        <strain evidence="2">Expedition CK06-06</strain>
    </source>
</reference>
<dbReference type="SUPFAM" id="SSF50129">
    <property type="entry name" value="GroES-like"/>
    <property type="match status" value="1"/>
</dbReference>
<dbReference type="InterPro" id="IPR020843">
    <property type="entry name" value="ER"/>
</dbReference>
<dbReference type="InterPro" id="IPR036291">
    <property type="entry name" value="NAD(P)-bd_dom_sf"/>
</dbReference>
<protein>
    <recommendedName>
        <fullName evidence="1">Enoyl reductase (ER) domain-containing protein</fullName>
    </recommendedName>
</protein>
<evidence type="ECO:0000313" key="2">
    <source>
        <dbReference type="EMBL" id="GAG69214.1"/>
    </source>
</evidence>
<proteinExistence type="predicted"/>
<dbReference type="PANTHER" id="PTHR44013">
    <property type="entry name" value="ZINC-TYPE ALCOHOL DEHYDROGENASE-LIKE PROTEIN C16A3.02C"/>
    <property type="match status" value="1"/>
</dbReference>
<dbReference type="GO" id="GO:0016491">
    <property type="term" value="F:oxidoreductase activity"/>
    <property type="evidence" value="ECO:0007669"/>
    <property type="project" value="InterPro"/>
</dbReference>
<dbReference type="PROSITE" id="PS01162">
    <property type="entry name" value="QOR_ZETA_CRYSTAL"/>
    <property type="match status" value="1"/>
</dbReference>
<dbReference type="InterPro" id="IPR052733">
    <property type="entry name" value="Chloroplast_QOR"/>
</dbReference>
<dbReference type="EMBL" id="BART01006755">
    <property type="protein sequence ID" value="GAG69214.1"/>
    <property type="molecule type" value="Genomic_DNA"/>
</dbReference>
<accession>X0ZIL1</accession>
<dbReference type="SUPFAM" id="SSF51735">
    <property type="entry name" value="NAD(P)-binding Rossmann-fold domains"/>
    <property type="match status" value="1"/>
</dbReference>
<dbReference type="SMART" id="SM00829">
    <property type="entry name" value="PKS_ER"/>
    <property type="match status" value="1"/>
</dbReference>
<dbReference type="PANTHER" id="PTHR44013:SF1">
    <property type="entry name" value="ZINC-TYPE ALCOHOL DEHYDROGENASE-LIKE PROTEIN C16A3.02C"/>
    <property type="match status" value="1"/>
</dbReference>
<dbReference type="Pfam" id="PF13602">
    <property type="entry name" value="ADH_zinc_N_2"/>
    <property type="match status" value="1"/>
</dbReference>
<feature type="domain" description="Enoyl reductase (ER)" evidence="1">
    <location>
        <begin position="10"/>
        <end position="314"/>
    </location>
</feature>
<dbReference type="GO" id="GO:0008270">
    <property type="term" value="F:zinc ion binding"/>
    <property type="evidence" value="ECO:0007669"/>
    <property type="project" value="InterPro"/>
</dbReference>
<dbReference type="Gene3D" id="3.90.180.10">
    <property type="entry name" value="Medium-chain alcohol dehydrogenases, catalytic domain"/>
    <property type="match status" value="1"/>
</dbReference>
<dbReference type="Gene3D" id="3.40.50.720">
    <property type="entry name" value="NAD(P)-binding Rossmann-like Domain"/>
    <property type="match status" value="1"/>
</dbReference>